<gene>
    <name evidence="2" type="primary">LOC116413263</name>
</gene>
<evidence type="ECO:0000313" key="2">
    <source>
        <dbReference type="RefSeq" id="XP_031767170.2"/>
    </source>
</evidence>
<dbReference type="Proteomes" id="UP001652740">
    <property type="component" value="Unplaced"/>
</dbReference>
<dbReference type="GeneID" id="116413263"/>
<dbReference type="KEGG" id="gmw:116413263"/>
<dbReference type="AlphaFoldDB" id="A0A6J3C5T4"/>
<protein>
    <submittedName>
        <fullName evidence="2">Uncharacterized protein LOC116413263</fullName>
    </submittedName>
</protein>
<sequence length="97" mass="11345">MGSTCSCERSCDTWSSMKSKLRYSAELRRKRRYCPCTNRRPRCLKIRRRIRNMEETCSCNHECCSRSPSPEGPDGNPLQRSQPVQNICRFTVDAYFA</sequence>
<accession>A0A6J3C5T4</accession>
<dbReference type="RefSeq" id="XP_031767170.2">
    <property type="nucleotide sequence ID" value="XM_031911310.2"/>
</dbReference>
<reference evidence="2" key="1">
    <citation type="submission" date="2025-08" db="UniProtKB">
        <authorList>
            <consortium name="RefSeq"/>
        </authorList>
    </citation>
    <scope>IDENTIFICATION</scope>
    <source>
        <tissue evidence="2">Whole larvae</tissue>
    </source>
</reference>
<organism evidence="1 2">
    <name type="scientific">Galleria mellonella</name>
    <name type="common">Greater wax moth</name>
    <dbReference type="NCBI Taxonomy" id="7137"/>
    <lineage>
        <taxon>Eukaryota</taxon>
        <taxon>Metazoa</taxon>
        <taxon>Ecdysozoa</taxon>
        <taxon>Arthropoda</taxon>
        <taxon>Hexapoda</taxon>
        <taxon>Insecta</taxon>
        <taxon>Pterygota</taxon>
        <taxon>Neoptera</taxon>
        <taxon>Endopterygota</taxon>
        <taxon>Lepidoptera</taxon>
        <taxon>Glossata</taxon>
        <taxon>Ditrysia</taxon>
        <taxon>Pyraloidea</taxon>
        <taxon>Pyralidae</taxon>
        <taxon>Galleriinae</taxon>
        <taxon>Galleria</taxon>
    </lineage>
</organism>
<evidence type="ECO:0000313" key="1">
    <source>
        <dbReference type="Proteomes" id="UP001652740"/>
    </source>
</evidence>
<proteinExistence type="predicted"/>
<dbReference type="InParanoid" id="A0A6J3C5T4"/>
<keyword evidence="1" id="KW-1185">Reference proteome</keyword>
<name>A0A6J3C5T4_GALME</name>